<dbReference type="EMBL" id="GBRH01269480">
    <property type="protein sequence ID" value="JAD28415.1"/>
    <property type="molecule type" value="Transcribed_RNA"/>
</dbReference>
<evidence type="ECO:0000313" key="1">
    <source>
        <dbReference type="EMBL" id="JAD28415.1"/>
    </source>
</evidence>
<dbReference type="AlphaFoldDB" id="A0A0A8YV87"/>
<proteinExistence type="predicted"/>
<reference evidence="1" key="1">
    <citation type="submission" date="2014-09" db="EMBL/GenBank/DDBJ databases">
        <authorList>
            <person name="Magalhaes I.L.F."/>
            <person name="Oliveira U."/>
            <person name="Santos F.R."/>
            <person name="Vidigal T.H.D.A."/>
            <person name="Brescovit A.D."/>
            <person name="Santos A.J."/>
        </authorList>
    </citation>
    <scope>NUCLEOTIDE SEQUENCE</scope>
    <source>
        <tissue evidence="1">Shoot tissue taken approximately 20 cm above the soil surface</tissue>
    </source>
</reference>
<reference evidence="1" key="2">
    <citation type="journal article" date="2015" name="Data Brief">
        <title>Shoot transcriptome of the giant reed, Arundo donax.</title>
        <authorList>
            <person name="Barrero R.A."/>
            <person name="Guerrero F.D."/>
            <person name="Moolhuijzen P."/>
            <person name="Goolsby J.A."/>
            <person name="Tidwell J."/>
            <person name="Bellgard S.E."/>
            <person name="Bellgard M.I."/>
        </authorList>
    </citation>
    <scope>NUCLEOTIDE SEQUENCE</scope>
    <source>
        <tissue evidence="1">Shoot tissue taken approximately 20 cm above the soil surface</tissue>
    </source>
</reference>
<name>A0A0A8YV87_ARUDO</name>
<accession>A0A0A8YV87</accession>
<sequence>MRHSGIIMNHFLRSPTCQQLEGSHHSPNPIHSAC</sequence>
<protein>
    <submittedName>
        <fullName evidence="1">Uncharacterized protein</fullName>
    </submittedName>
</protein>
<organism evidence="1">
    <name type="scientific">Arundo donax</name>
    <name type="common">Giant reed</name>
    <name type="synonym">Donax arundinaceus</name>
    <dbReference type="NCBI Taxonomy" id="35708"/>
    <lineage>
        <taxon>Eukaryota</taxon>
        <taxon>Viridiplantae</taxon>
        <taxon>Streptophyta</taxon>
        <taxon>Embryophyta</taxon>
        <taxon>Tracheophyta</taxon>
        <taxon>Spermatophyta</taxon>
        <taxon>Magnoliopsida</taxon>
        <taxon>Liliopsida</taxon>
        <taxon>Poales</taxon>
        <taxon>Poaceae</taxon>
        <taxon>PACMAD clade</taxon>
        <taxon>Arundinoideae</taxon>
        <taxon>Arundineae</taxon>
        <taxon>Arundo</taxon>
    </lineage>
</organism>